<dbReference type="AlphaFoldDB" id="A0A1M5TDR0"/>
<dbReference type="STRING" id="947013.SAMN04488109_4015"/>
<protein>
    <submittedName>
        <fullName evidence="1">Nucleotidyl transferase AbiEii toxin, Type IV TA system</fullName>
    </submittedName>
</protein>
<evidence type="ECO:0000313" key="1">
    <source>
        <dbReference type="EMBL" id="SHH48917.1"/>
    </source>
</evidence>
<dbReference type="Proteomes" id="UP000184212">
    <property type="component" value="Unassembled WGS sequence"/>
</dbReference>
<name>A0A1M5TDR0_9BACT</name>
<proteinExistence type="predicted"/>
<dbReference type="InterPro" id="IPR014942">
    <property type="entry name" value="AbiEii"/>
</dbReference>
<keyword evidence="1" id="KW-0808">Transferase</keyword>
<gene>
    <name evidence="1" type="ORF">SAMN04488109_4015</name>
</gene>
<accession>A0A1M5TDR0</accession>
<dbReference type="RefSeq" id="WP_178377156.1">
    <property type="nucleotide sequence ID" value="NZ_FQWQ01000003.1"/>
</dbReference>
<dbReference type="EMBL" id="FQWQ01000003">
    <property type="protein sequence ID" value="SHH48917.1"/>
    <property type="molecule type" value="Genomic_DNA"/>
</dbReference>
<sequence length="322" mass="36442">MWLLEGLTLSGLPFTFKGGTALMLKLGSERRLSIDIDIIIPKQNASLPALLTKVAEERGFLKTEEKKREVKSSIEKAHYKFFYNPVVQKADQAYVLLDILVGDSGYHKIEEQSIKSSFLSLSGKPSVVTVPSFEDLAGDKLTAFAPETTGIPYIKNEQSASMEIIKQLYDLGYLFDQLSDLFIVRKTFESIAQTELNYRRIKKAPSHVLEDTYQASLCLSSHGQLGNGNFDELLSGVKRIQPYIFSENYNIDKAISHASKIAHLTRLLLLQEKAITRFEGADQIKEWSIADHTLTKLNKLKKINPEAYYYWHKSIELNSKLS</sequence>
<dbReference type="Gene3D" id="3.10.450.620">
    <property type="entry name" value="JHP933, nucleotidyltransferase-like core domain"/>
    <property type="match status" value="1"/>
</dbReference>
<keyword evidence="2" id="KW-1185">Reference proteome</keyword>
<reference evidence="1 2" key="1">
    <citation type="submission" date="2016-11" db="EMBL/GenBank/DDBJ databases">
        <authorList>
            <person name="Jaros S."/>
            <person name="Januszkiewicz K."/>
            <person name="Wedrychowicz H."/>
        </authorList>
    </citation>
    <scope>NUCLEOTIDE SEQUENCE [LARGE SCALE GENOMIC DNA]</scope>
    <source>
        <strain evidence="1 2">DSM 24574</strain>
    </source>
</reference>
<dbReference type="GO" id="GO:0016740">
    <property type="term" value="F:transferase activity"/>
    <property type="evidence" value="ECO:0007669"/>
    <property type="project" value="UniProtKB-KW"/>
</dbReference>
<evidence type="ECO:0000313" key="2">
    <source>
        <dbReference type="Proteomes" id="UP000184212"/>
    </source>
</evidence>
<organism evidence="1 2">
    <name type="scientific">Chryseolinea serpens</name>
    <dbReference type="NCBI Taxonomy" id="947013"/>
    <lineage>
        <taxon>Bacteria</taxon>
        <taxon>Pseudomonadati</taxon>
        <taxon>Bacteroidota</taxon>
        <taxon>Cytophagia</taxon>
        <taxon>Cytophagales</taxon>
        <taxon>Fulvivirgaceae</taxon>
        <taxon>Chryseolinea</taxon>
    </lineage>
</organism>
<dbReference type="Pfam" id="PF08843">
    <property type="entry name" value="AbiEii"/>
    <property type="match status" value="1"/>
</dbReference>